<dbReference type="Pfam" id="PF14322">
    <property type="entry name" value="SusD-like_3"/>
    <property type="match status" value="1"/>
</dbReference>
<dbReference type="Proteomes" id="UP000005938">
    <property type="component" value="Unassembled WGS sequence"/>
</dbReference>
<evidence type="ECO:0000313" key="8">
    <source>
        <dbReference type="EMBL" id="EID74002.1"/>
    </source>
</evidence>
<dbReference type="InterPro" id="IPR011990">
    <property type="entry name" value="TPR-like_helical_dom_sf"/>
</dbReference>
<dbReference type="Gene3D" id="1.25.40.390">
    <property type="match status" value="1"/>
</dbReference>
<dbReference type="GO" id="GO:0009279">
    <property type="term" value="C:cell outer membrane"/>
    <property type="evidence" value="ECO:0007669"/>
    <property type="project" value="UniProtKB-SubCell"/>
</dbReference>
<gene>
    <name evidence="8" type="ORF">W5A_09552</name>
</gene>
<keyword evidence="3" id="KW-0732">Signal</keyword>
<dbReference type="SUPFAM" id="SSF48452">
    <property type="entry name" value="TPR-like"/>
    <property type="match status" value="1"/>
</dbReference>
<evidence type="ECO:0000259" key="6">
    <source>
        <dbReference type="Pfam" id="PF07980"/>
    </source>
</evidence>
<evidence type="ECO:0000256" key="2">
    <source>
        <dbReference type="ARBA" id="ARBA00006275"/>
    </source>
</evidence>
<evidence type="ECO:0000259" key="7">
    <source>
        <dbReference type="Pfam" id="PF14322"/>
    </source>
</evidence>
<protein>
    <submittedName>
        <fullName evidence="8">Ragb/susd domain protein</fullName>
    </submittedName>
</protein>
<dbReference type="EMBL" id="AJJU01000014">
    <property type="protein sequence ID" value="EID74002.1"/>
    <property type="molecule type" value="Genomic_DNA"/>
</dbReference>
<comment type="subcellular location">
    <subcellularLocation>
        <location evidence="1">Cell outer membrane</location>
    </subcellularLocation>
</comment>
<proteinExistence type="inferred from homology"/>
<comment type="similarity">
    <text evidence="2">Belongs to the SusD family.</text>
</comment>
<dbReference type="OrthoDB" id="653598at2"/>
<dbReference type="PROSITE" id="PS51257">
    <property type="entry name" value="PROKAR_LIPOPROTEIN"/>
    <property type="match status" value="1"/>
</dbReference>
<keyword evidence="9" id="KW-1185">Reference proteome</keyword>
<accession>I0WC86</accession>
<reference evidence="8 9" key="1">
    <citation type="journal article" date="2012" name="J. Bacteriol.">
        <title>Genome Sequence of the Halotolerant Bacterium Imtechella halotolerans K1T.</title>
        <authorList>
            <person name="Kumar S."/>
            <person name="Vikram S."/>
            <person name="Subramanian S."/>
            <person name="Raghava G.P."/>
            <person name="Pinnaka A.K."/>
        </authorList>
    </citation>
    <scope>NUCLEOTIDE SEQUENCE [LARGE SCALE GENOMIC DNA]</scope>
    <source>
        <strain evidence="8 9">K1</strain>
    </source>
</reference>
<dbReference type="eggNOG" id="COG0388">
    <property type="taxonomic scope" value="Bacteria"/>
</dbReference>
<name>I0WC86_9FLAO</name>
<comment type="caution">
    <text evidence="8">The sequence shown here is derived from an EMBL/GenBank/DDBJ whole genome shotgun (WGS) entry which is preliminary data.</text>
</comment>
<evidence type="ECO:0000256" key="5">
    <source>
        <dbReference type="ARBA" id="ARBA00023237"/>
    </source>
</evidence>
<evidence type="ECO:0000256" key="1">
    <source>
        <dbReference type="ARBA" id="ARBA00004442"/>
    </source>
</evidence>
<organism evidence="8 9">
    <name type="scientific">Imtechella halotolerans K1</name>
    <dbReference type="NCBI Taxonomy" id="946077"/>
    <lineage>
        <taxon>Bacteria</taxon>
        <taxon>Pseudomonadati</taxon>
        <taxon>Bacteroidota</taxon>
        <taxon>Flavobacteriia</taxon>
        <taxon>Flavobacteriales</taxon>
        <taxon>Flavobacteriaceae</taxon>
        <taxon>Imtechella</taxon>
    </lineage>
</organism>
<dbReference type="RefSeq" id="WP_008239922.1">
    <property type="nucleotide sequence ID" value="NZ_AJJU01000014.1"/>
</dbReference>
<sequence>MKKIFLLLIVIAFYGCNDYLDIEEKGKVIPESVEDLNLLMADYTKFIRSTVNVFFTNDEIKLYEDEVSRIFWGPEPLVNGYRWKDFIYDNPDMNDADWNNFYAQIYISNVVLDKIEEASGTNEDLRKMTKGEALAQRAYAYFMLVNIYGKHYNSATSLTDLGVPLYLDSDINKLKGRATVEEVYNQIESDLLEALPLLPETQEFPYHPSQGAVHGLLAKLYLYKGAWEESLYHVEEALSINSFLYDYNDYDFIPGAPKFAGLLGFPRQTFEHKETLWTKKADHPFVYGVAVYMSDEHLSLYEPGDRRLYFTNIDAYFFGPNQHGPVIFSKENYYKAGVHTPELYLIRAECNSRLNQPELAIADLNTLRGKRFNSDAFVPYEDVMTGEQTLDLVLKERRVELFLEPWRWFDLKRLNLEPNRQVTLSRTFNGETYELTPTSNNYIFAIPKRVINLNPLVEQNPRN</sequence>
<evidence type="ECO:0000313" key="9">
    <source>
        <dbReference type="Proteomes" id="UP000005938"/>
    </source>
</evidence>
<dbReference type="Pfam" id="PF07980">
    <property type="entry name" value="SusD_RagB"/>
    <property type="match status" value="1"/>
</dbReference>
<dbReference type="PATRIC" id="fig|946077.3.peg.1928"/>
<evidence type="ECO:0000256" key="3">
    <source>
        <dbReference type="ARBA" id="ARBA00022729"/>
    </source>
</evidence>
<keyword evidence="4" id="KW-0472">Membrane</keyword>
<dbReference type="AlphaFoldDB" id="I0WC86"/>
<keyword evidence="5" id="KW-0998">Cell outer membrane</keyword>
<feature type="domain" description="RagB/SusD" evidence="6">
    <location>
        <begin position="342"/>
        <end position="461"/>
    </location>
</feature>
<evidence type="ECO:0000256" key="4">
    <source>
        <dbReference type="ARBA" id="ARBA00023136"/>
    </source>
</evidence>
<dbReference type="InterPro" id="IPR012944">
    <property type="entry name" value="SusD_RagB_dom"/>
</dbReference>
<dbReference type="InterPro" id="IPR033985">
    <property type="entry name" value="SusD-like_N"/>
</dbReference>
<feature type="domain" description="SusD-like N-terminal" evidence="7">
    <location>
        <begin position="18"/>
        <end position="222"/>
    </location>
</feature>
<dbReference type="STRING" id="946077.W5A_09552"/>